<protein>
    <submittedName>
        <fullName evidence="3">Uncharacterized protein</fullName>
    </submittedName>
</protein>
<organism evidence="3">
    <name type="scientific">Darwinula stevensoni</name>
    <dbReference type="NCBI Taxonomy" id="69355"/>
    <lineage>
        <taxon>Eukaryota</taxon>
        <taxon>Metazoa</taxon>
        <taxon>Ecdysozoa</taxon>
        <taxon>Arthropoda</taxon>
        <taxon>Crustacea</taxon>
        <taxon>Oligostraca</taxon>
        <taxon>Ostracoda</taxon>
        <taxon>Podocopa</taxon>
        <taxon>Podocopida</taxon>
        <taxon>Darwinulocopina</taxon>
        <taxon>Darwinuloidea</taxon>
        <taxon>Darwinulidae</taxon>
        <taxon>Darwinula</taxon>
    </lineage>
</organism>
<evidence type="ECO:0000256" key="1">
    <source>
        <dbReference type="SAM" id="MobiDB-lite"/>
    </source>
</evidence>
<keyword evidence="2" id="KW-0472">Membrane</keyword>
<keyword evidence="2" id="KW-1133">Transmembrane helix</keyword>
<gene>
    <name evidence="3" type="ORF">DSTB1V02_LOCUS4426</name>
</gene>
<keyword evidence="2" id="KW-0812">Transmembrane</keyword>
<proteinExistence type="predicted"/>
<reference evidence="3" key="1">
    <citation type="submission" date="2020-11" db="EMBL/GenBank/DDBJ databases">
        <authorList>
            <person name="Tran Van P."/>
        </authorList>
    </citation>
    <scope>NUCLEOTIDE SEQUENCE</scope>
</reference>
<keyword evidence="4" id="KW-1185">Reference proteome</keyword>
<sequence length="302" mass="35120">MYVSKSREYKSSPPLQHVPDEIEPKTETEKEYSRSKERDMSKEASAKKRGRYGDEGSEGMEVRKLLTRNVRDTEDVHTLRCQCNQVHAKFLLHRRLSKDTRTSLLSWILGFHVSSIALSTLMGFSVYAHFQLTHDIFHRDITSISVAILLFCIFHLFYHVLGSTLCWQIRFPRTESLSELEETVFHEGCIVKLQTHFFRCLLLFLLFAVLAFLLDVTILFLMRLVETSLQLALRFEDPMMDATGYLFRCPPFSRLYCPCLPVCEECFPNLTREEERISLMALVEPDATETEEEEFNQKGIAP</sequence>
<dbReference type="AlphaFoldDB" id="A0A7R8XB28"/>
<dbReference type="EMBL" id="LR900172">
    <property type="protein sequence ID" value="CAD7244532.1"/>
    <property type="molecule type" value="Genomic_DNA"/>
</dbReference>
<evidence type="ECO:0000313" key="3">
    <source>
        <dbReference type="EMBL" id="CAD7244532.1"/>
    </source>
</evidence>
<feature type="transmembrane region" description="Helical" evidence="2">
    <location>
        <begin position="104"/>
        <end position="129"/>
    </location>
</feature>
<evidence type="ECO:0000256" key="2">
    <source>
        <dbReference type="SAM" id="Phobius"/>
    </source>
</evidence>
<feature type="transmembrane region" description="Helical" evidence="2">
    <location>
        <begin position="200"/>
        <end position="222"/>
    </location>
</feature>
<name>A0A7R8XB28_9CRUS</name>
<evidence type="ECO:0000313" key="4">
    <source>
        <dbReference type="Proteomes" id="UP000677054"/>
    </source>
</evidence>
<feature type="transmembrane region" description="Helical" evidence="2">
    <location>
        <begin position="141"/>
        <end position="161"/>
    </location>
</feature>
<feature type="region of interest" description="Disordered" evidence="1">
    <location>
        <begin position="1"/>
        <end position="56"/>
    </location>
</feature>
<dbReference type="EMBL" id="CAJPEV010000655">
    <property type="protein sequence ID" value="CAG0887302.1"/>
    <property type="molecule type" value="Genomic_DNA"/>
</dbReference>
<dbReference type="Proteomes" id="UP000677054">
    <property type="component" value="Unassembled WGS sequence"/>
</dbReference>
<feature type="compositionally biased region" description="Basic and acidic residues" evidence="1">
    <location>
        <begin position="18"/>
        <end position="56"/>
    </location>
</feature>
<accession>A0A7R8XB28</accession>
<feature type="compositionally biased region" description="Basic and acidic residues" evidence="1">
    <location>
        <begin position="1"/>
        <end position="10"/>
    </location>
</feature>